<comment type="caution">
    <text evidence="11">The sequence shown here is derived from an EMBL/GenBank/DDBJ whole genome shotgun (WGS) entry which is preliminary data.</text>
</comment>
<keyword evidence="5 11" id="KW-0418">Kinase</keyword>
<protein>
    <submittedName>
        <fullName evidence="11">Diacylglycerol kinase family enzyme/membrane-associated phospholipid phosphatase</fullName>
    </submittedName>
</protein>
<dbReference type="InterPro" id="IPR017438">
    <property type="entry name" value="ATP-NAD_kinase_N"/>
</dbReference>
<dbReference type="Pfam" id="PF19279">
    <property type="entry name" value="YegS_C"/>
    <property type="match status" value="1"/>
</dbReference>
<dbReference type="InterPro" id="IPR016064">
    <property type="entry name" value="NAD/diacylglycerol_kinase_sf"/>
</dbReference>
<dbReference type="SUPFAM" id="SSF48317">
    <property type="entry name" value="Acid phosphatase/Vanadium-dependent haloperoxidase"/>
    <property type="match status" value="1"/>
</dbReference>
<keyword evidence="7" id="KW-0443">Lipid metabolism</keyword>
<dbReference type="InterPro" id="IPR001206">
    <property type="entry name" value="Diacylglycerol_kinase_cat_dom"/>
</dbReference>
<keyword evidence="9" id="KW-1133">Transmembrane helix</keyword>
<evidence type="ECO:0000256" key="3">
    <source>
        <dbReference type="ARBA" id="ARBA00022679"/>
    </source>
</evidence>
<dbReference type="InterPro" id="IPR050187">
    <property type="entry name" value="Lipid_Phosphate_FormReg"/>
</dbReference>
<evidence type="ECO:0000256" key="6">
    <source>
        <dbReference type="ARBA" id="ARBA00022840"/>
    </source>
</evidence>
<keyword evidence="9" id="KW-0472">Membrane</keyword>
<sequence length="536" mass="57367">MARPAHFSRFNAAMVATLAVLLLAWTSLALHAPAFRALDDLSLTPHLTPRSPLAQLSEAFAIVTHPAVMILTSLVLAYRAWQRRLRHLAGALAIAAPLAWLAAIVLKLVIRRPRPPSPLGDAITYSGYSYPSSHLAVATCLAVMVVVTGTISRQSRASLIGWRIGLCCVLAVLGVNRLVMNAHWFTDVIGGTLTGALVAALVTFFWRIRMLPPPAAPVDERRGLVAVVFNPTKLADEALLRRQVADEAARAGWRPPLWLPTSEDDPGHAMTRQAIERGASLVLAAGGDGTVRVVTGELRGSTASCAIIPAGTGNLLARNLGVPLDQADAVRMAFHGRARPIDLVRVTVDHRDDEPVWFTGMAGIGFDAAMMSNTDDNLKKAVGNAAYVVAFTRELGTKPLRIQVRVDDGPALRRRALLIMVGNTGSLQAGIELFRGARPDDGELNLLLASPRTLGGWARLARAVIQRPRNSGAVDYYEGRRITVRLLDGPASWEVDGDTQGTGSHFDFRVEPGAVQIVAPTGRAVRPGPVASDGEA</sequence>
<comment type="cofactor">
    <cofactor evidence="1">
        <name>Mg(2+)</name>
        <dbReference type="ChEBI" id="CHEBI:18420"/>
    </cofactor>
</comment>
<dbReference type="EMBL" id="JAAMOZ010000004">
    <property type="protein sequence ID" value="NIH58557.1"/>
    <property type="molecule type" value="Genomic_DNA"/>
</dbReference>
<keyword evidence="8" id="KW-1208">Phospholipid metabolism</keyword>
<dbReference type="Gene3D" id="1.20.144.10">
    <property type="entry name" value="Phosphatidic acid phosphatase type 2/haloperoxidase"/>
    <property type="match status" value="1"/>
</dbReference>
<dbReference type="Gene3D" id="2.60.200.40">
    <property type="match status" value="1"/>
</dbReference>
<dbReference type="GO" id="GO:0016301">
    <property type="term" value="F:kinase activity"/>
    <property type="evidence" value="ECO:0007669"/>
    <property type="project" value="UniProtKB-KW"/>
</dbReference>
<keyword evidence="7" id="KW-0444">Lipid biosynthesis</keyword>
<evidence type="ECO:0000256" key="2">
    <source>
        <dbReference type="ARBA" id="ARBA00005983"/>
    </source>
</evidence>
<evidence type="ECO:0000259" key="10">
    <source>
        <dbReference type="PROSITE" id="PS50146"/>
    </source>
</evidence>
<evidence type="ECO:0000313" key="12">
    <source>
        <dbReference type="Proteomes" id="UP000749311"/>
    </source>
</evidence>
<dbReference type="SUPFAM" id="SSF111331">
    <property type="entry name" value="NAD kinase/diacylglycerol kinase-like"/>
    <property type="match status" value="1"/>
</dbReference>
<dbReference type="InterPro" id="IPR000326">
    <property type="entry name" value="PAP2/HPO"/>
</dbReference>
<dbReference type="InterPro" id="IPR036938">
    <property type="entry name" value="PAP2/HPO_sf"/>
</dbReference>
<evidence type="ECO:0000313" key="11">
    <source>
        <dbReference type="EMBL" id="NIH58557.1"/>
    </source>
</evidence>
<dbReference type="Proteomes" id="UP000749311">
    <property type="component" value="Unassembled WGS sequence"/>
</dbReference>
<evidence type="ECO:0000256" key="1">
    <source>
        <dbReference type="ARBA" id="ARBA00001946"/>
    </source>
</evidence>
<keyword evidence="6" id="KW-0067">ATP-binding</keyword>
<feature type="domain" description="DAGKc" evidence="10">
    <location>
        <begin position="220"/>
        <end position="350"/>
    </location>
</feature>
<proteinExistence type="inferred from homology"/>
<dbReference type="PANTHER" id="PTHR12358:SF54">
    <property type="entry name" value="SPHINGOSINE KINASE RELATED PROTEIN"/>
    <property type="match status" value="1"/>
</dbReference>
<feature type="transmembrane region" description="Helical" evidence="9">
    <location>
        <begin position="130"/>
        <end position="148"/>
    </location>
</feature>
<comment type="similarity">
    <text evidence="2">Belongs to the diacylglycerol/lipid kinase family.</text>
</comment>
<feature type="transmembrane region" description="Helical" evidence="9">
    <location>
        <begin position="160"/>
        <end position="178"/>
    </location>
</feature>
<dbReference type="Gene3D" id="3.40.50.10330">
    <property type="entry name" value="Probable inorganic polyphosphate/atp-NAD kinase, domain 1"/>
    <property type="match status" value="1"/>
</dbReference>
<dbReference type="PANTHER" id="PTHR12358">
    <property type="entry name" value="SPHINGOSINE KINASE"/>
    <property type="match status" value="1"/>
</dbReference>
<reference evidence="11 12" key="1">
    <citation type="submission" date="2020-02" db="EMBL/GenBank/DDBJ databases">
        <title>Sequencing the genomes of 1000 actinobacteria strains.</title>
        <authorList>
            <person name="Klenk H.-P."/>
        </authorList>
    </citation>
    <scope>NUCLEOTIDE SEQUENCE [LARGE SCALE GENOMIC DNA]</scope>
    <source>
        <strain evidence="11 12">DSM 19609</strain>
    </source>
</reference>
<feature type="transmembrane region" description="Helical" evidence="9">
    <location>
        <begin position="60"/>
        <end position="81"/>
    </location>
</feature>
<evidence type="ECO:0000256" key="8">
    <source>
        <dbReference type="ARBA" id="ARBA00023264"/>
    </source>
</evidence>
<evidence type="ECO:0000256" key="9">
    <source>
        <dbReference type="SAM" id="Phobius"/>
    </source>
</evidence>
<feature type="transmembrane region" description="Helical" evidence="9">
    <location>
        <begin position="88"/>
        <end position="110"/>
    </location>
</feature>
<dbReference type="RefSeq" id="WP_167171222.1">
    <property type="nucleotide sequence ID" value="NZ_BAAAOO010000006.1"/>
</dbReference>
<evidence type="ECO:0000256" key="4">
    <source>
        <dbReference type="ARBA" id="ARBA00022741"/>
    </source>
</evidence>
<gene>
    <name evidence="11" type="ORF">FB473_003254</name>
</gene>
<evidence type="ECO:0000256" key="7">
    <source>
        <dbReference type="ARBA" id="ARBA00023209"/>
    </source>
</evidence>
<dbReference type="InterPro" id="IPR045540">
    <property type="entry name" value="YegS/DAGK_C"/>
</dbReference>
<dbReference type="Pfam" id="PF00781">
    <property type="entry name" value="DAGK_cat"/>
    <property type="match status" value="1"/>
</dbReference>
<dbReference type="Pfam" id="PF01569">
    <property type="entry name" value="PAP2"/>
    <property type="match status" value="1"/>
</dbReference>
<keyword evidence="3" id="KW-0808">Transferase</keyword>
<dbReference type="SMART" id="SM00014">
    <property type="entry name" value="acidPPc"/>
    <property type="match status" value="1"/>
</dbReference>
<dbReference type="PROSITE" id="PS50146">
    <property type="entry name" value="DAGK"/>
    <property type="match status" value="1"/>
</dbReference>
<keyword evidence="12" id="KW-1185">Reference proteome</keyword>
<accession>A0ABX0SJI2</accession>
<name>A0ABX0SJI2_9ACTN</name>
<keyword evidence="9" id="KW-0812">Transmembrane</keyword>
<organism evidence="11 12">
    <name type="scientific">Brooklawnia cerclae</name>
    <dbReference type="NCBI Taxonomy" id="349934"/>
    <lineage>
        <taxon>Bacteria</taxon>
        <taxon>Bacillati</taxon>
        <taxon>Actinomycetota</taxon>
        <taxon>Actinomycetes</taxon>
        <taxon>Propionibacteriales</taxon>
        <taxon>Propionibacteriaceae</taxon>
        <taxon>Brooklawnia</taxon>
    </lineage>
</organism>
<feature type="transmembrane region" description="Helical" evidence="9">
    <location>
        <begin position="184"/>
        <end position="206"/>
    </location>
</feature>
<keyword evidence="4" id="KW-0547">Nucleotide-binding</keyword>
<dbReference type="SMART" id="SM00046">
    <property type="entry name" value="DAGKc"/>
    <property type="match status" value="1"/>
</dbReference>
<evidence type="ECO:0000256" key="5">
    <source>
        <dbReference type="ARBA" id="ARBA00022777"/>
    </source>
</evidence>
<keyword evidence="7" id="KW-0594">Phospholipid biosynthesis</keyword>